<gene>
    <name evidence="3" type="ORF">KA717_37500</name>
</gene>
<reference evidence="3" key="1">
    <citation type="submission" date="2021-04" db="EMBL/GenBank/DDBJ databases">
        <title>Genome sequence of Woronichinia naegeliana from Washington state freshwater lake bloom.</title>
        <authorList>
            <person name="Dreher T.W."/>
        </authorList>
    </citation>
    <scope>NUCLEOTIDE SEQUENCE</scope>
    <source>
        <strain evidence="3">WA131</strain>
    </source>
</reference>
<dbReference type="EMBL" id="CP073041">
    <property type="protein sequence ID" value="UXE61045.1"/>
    <property type="molecule type" value="Genomic_DNA"/>
</dbReference>
<name>A0A977PX10_9CYAN</name>
<evidence type="ECO:0000256" key="2">
    <source>
        <dbReference type="ARBA" id="ARBA00023315"/>
    </source>
</evidence>
<dbReference type="InterPro" id="IPR050179">
    <property type="entry name" value="Trans_hexapeptide_repeat"/>
</dbReference>
<sequence>MAFLSASELLKIPFKKLGINVKISDKVSIYEPEKIEIGDYSRIDDFSVISGKIKIGSFVHLAVFSNLAGGSEGIVLDDFSGLAYGCHVFSQSDDYSGHSLTNPTVPDKYKKETKKMVYIGKHCIVGTSSVIFPGVHLAEGTAVGAGAVVTKSTQEWSIYVGNPAKKIKNRSKELLKLEQDFLAELNNIEKE</sequence>
<dbReference type="CDD" id="cd04647">
    <property type="entry name" value="LbH_MAT_like"/>
    <property type="match status" value="1"/>
</dbReference>
<accession>A0A977PX10</accession>
<dbReference type="Gene3D" id="2.160.10.10">
    <property type="entry name" value="Hexapeptide repeat proteins"/>
    <property type="match status" value="1"/>
</dbReference>
<dbReference type="Proteomes" id="UP001065613">
    <property type="component" value="Chromosome"/>
</dbReference>
<dbReference type="PANTHER" id="PTHR43300:SF12">
    <property type="entry name" value="CHLORAMPHENICOL ACETYLTRANSFERASE"/>
    <property type="match status" value="1"/>
</dbReference>
<dbReference type="KEGG" id="wna:KA717_37500"/>
<evidence type="ECO:0000313" key="3">
    <source>
        <dbReference type="EMBL" id="UXE61045.1"/>
    </source>
</evidence>
<dbReference type="GO" id="GO:0031470">
    <property type="term" value="C:carboxysome"/>
    <property type="evidence" value="ECO:0007669"/>
    <property type="project" value="UniProtKB-ARBA"/>
</dbReference>
<evidence type="ECO:0000256" key="1">
    <source>
        <dbReference type="ARBA" id="ARBA00022679"/>
    </source>
</evidence>
<organism evidence="3">
    <name type="scientific">Woronichinia naegeliana WA131</name>
    <dbReference type="NCBI Taxonomy" id="2824559"/>
    <lineage>
        <taxon>Bacteria</taxon>
        <taxon>Bacillati</taxon>
        <taxon>Cyanobacteriota</taxon>
        <taxon>Cyanophyceae</taxon>
        <taxon>Synechococcales</taxon>
        <taxon>Coelosphaeriaceae</taxon>
        <taxon>Woronichinia</taxon>
    </lineage>
</organism>
<protein>
    <submittedName>
        <fullName evidence="3">Acyltransferase</fullName>
    </submittedName>
</protein>
<keyword evidence="1" id="KW-0808">Transferase</keyword>
<proteinExistence type="predicted"/>
<dbReference type="InterPro" id="IPR011004">
    <property type="entry name" value="Trimer_LpxA-like_sf"/>
</dbReference>
<dbReference type="PANTHER" id="PTHR43300">
    <property type="entry name" value="ACETYLTRANSFERASE"/>
    <property type="match status" value="1"/>
</dbReference>
<keyword evidence="2 3" id="KW-0012">Acyltransferase</keyword>
<dbReference type="GO" id="GO:0016746">
    <property type="term" value="F:acyltransferase activity"/>
    <property type="evidence" value="ECO:0007669"/>
    <property type="project" value="UniProtKB-KW"/>
</dbReference>
<dbReference type="AlphaFoldDB" id="A0A977PX10"/>
<dbReference type="SUPFAM" id="SSF51161">
    <property type="entry name" value="Trimeric LpxA-like enzymes"/>
    <property type="match status" value="1"/>
</dbReference>
<dbReference type="GO" id="GO:0043886">
    <property type="term" value="F:structural constituent of carboxysome shell"/>
    <property type="evidence" value="ECO:0007669"/>
    <property type="project" value="UniProtKB-ARBA"/>
</dbReference>